<dbReference type="AlphaFoldDB" id="A0AAU9VG16"/>
<evidence type="ECO:0000313" key="3">
    <source>
        <dbReference type="Proteomes" id="UP001154095"/>
    </source>
</evidence>
<name>A0AAU9VG16_9FIRM</name>
<protein>
    <submittedName>
        <fullName evidence="2">Uncharacterized protein</fullName>
    </submittedName>
</protein>
<dbReference type="EMBL" id="OW659477">
    <property type="protein sequence ID" value="CAH2762030.1"/>
    <property type="molecule type" value="Genomic_DNA"/>
</dbReference>
<evidence type="ECO:0000313" key="1">
    <source>
        <dbReference type="EMBL" id="CAH2762016.1"/>
    </source>
</evidence>
<sequence>MLNLINQKIKALEVERSQYDYSQDEIIVERKEREHQQALNKMLEKKAPYDRITEEIKRLDSIKAYLEQLTEDKGVKPHE</sequence>
<proteinExistence type="predicted"/>
<reference evidence="2" key="1">
    <citation type="submission" date="2022-04" db="EMBL/GenBank/DDBJ databases">
        <authorList>
            <person name="Forde T."/>
        </authorList>
    </citation>
    <scope>NUCLEOTIDE SEQUENCE</scope>
    <source>
        <strain evidence="2">A18Y016a</strain>
        <strain evidence="1">A18Y020d</strain>
    </source>
</reference>
<gene>
    <name evidence="2" type="ORF">ERYAMS2_01003</name>
    <name evidence="1" type="ORF">ERYAMS_00709</name>
</gene>
<keyword evidence="3" id="KW-1185">Reference proteome</keyword>
<dbReference type="Proteomes" id="UP001154111">
    <property type="component" value="Chromosome"/>
</dbReference>
<accession>A0AAU9VG16</accession>
<dbReference type="EMBL" id="OW659496">
    <property type="protein sequence ID" value="CAH2762016.1"/>
    <property type="molecule type" value="Genomic_DNA"/>
</dbReference>
<evidence type="ECO:0000313" key="4">
    <source>
        <dbReference type="Proteomes" id="UP001154111"/>
    </source>
</evidence>
<organism evidence="2 4">
    <name type="scientific">Erysipelothrix amsterdamensis</name>
    <dbReference type="NCBI Taxonomy" id="2929157"/>
    <lineage>
        <taxon>Bacteria</taxon>
        <taxon>Bacillati</taxon>
        <taxon>Bacillota</taxon>
        <taxon>Erysipelotrichia</taxon>
        <taxon>Erysipelotrichales</taxon>
        <taxon>Erysipelotrichaceae</taxon>
        <taxon>Erysipelothrix</taxon>
    </lineage>
</organism>
<dbReference type="Proteomes" id="UP001154095">
    <property type="component" value="Chromosome"/>
</dbReference>
<evidence type="ECO:0000313" key="2">
    <source>
        <dbReference type="EMBL" id="CAH2762030.1"/>
    </source>
</evidence>
<dbReference type="RefSeq" id="WP_254006345.1">
    <property type="nucleotide sequence ID" value="NZ_OW659477.1"/>
</dbReference>